<dbReference type="RefSeq" id="WP_072832480.1">
    <property type="nucleotide sequence ID" value="NZ_FQXP01000011.1"/>
</dbReference>
<dbReference type="PANTHER" id="PTHR35797:SF1">
    <property type="entry name" value="PROTEASE"/>
    <property type="match status" value="1"/>
</dbReference>
<sequence length="328" mass="37682">MTADMLQTKKEVKVFLLINFGIIIILGLLLFLSRSTTNYPNTPSNFALTFMLIPAFAAIIVLKYICKIEFTKNINDFFKIFIFSTLLQISFLIIGTFFIEDLDSIVISITQSITSLVLIIKVFEYKNDFESLNLKFTKNIKTLYFDLGIFIIIFFLPLVIELILNKPIAFSPTAIWKALLSSILNFFFGFIIFFGEEFGWRYFLQPRLQKLYGKRLGVIILGAIWGIWHLPLCFTLYSPKTPILCVIGHIISCIGLAIFMGYAYMNTCNMWVPILIHLLNNCLIIMFNNGSIESVLTSKDIISLIIFSIIVYTPFLFTKVYKKDLPES</sequence>
<keyword evidence="4" id="KW-1185">Reference proteome</keyword>
<feature type="transmembrane region" description="Helical" evidence="1">
    <location>
        <begin position="12"/>
        <end position="33"/>
    </location>
</feature>
<dbReference type="Pfam" id="PF02517">
    <property type="entry name" value="Rce1-like"/>
    <property type="match status" value="1"/>
</dbReference>
<feature type="transmembrane region" description="Helical" evidence="1">
    <location>
        <begin position="175"/>
        <end position="195"/>
    </location>
</feature>
<accession>A0A1M5Y430</accession>
<proteinExistence type="predicted"/>
<feature type="transmembrane region" description="Helical" evidence="1">
    <location>
        <begin position="216"/>
        <end position="237"/>
    </location>
</feature>
<dbReference type="GO" id="GO:0080120">
    <property type="term" value="P:CAAX-box protein maturation"/>
    <property type="evidence" value="ECO:0007669"/>
    <property type="project" value="UniProtKB-ARBA"/>
</dbReference>
<evidence type="ECO:0000313" key="3">
    <source>
        <dbReference type="EMBL" id="SHI06797.1"/>
    </source>
</evidence>
<keyword evidence="1" id="KW-0472">Membrane</keyword>
<feature type="transmembrane region" description="Helical" evidence="1">
    <location>
        <begin position="105"/>
        <end position="123"/>
    </location>
</feature>
<keyword evidence="1" id="KW-1133">Transmembrane helix</keyword>
<evidence type="ECO:0000256" key="1">
    <source>
        <dbReference type="SAM" id="Phobius"/>
    </source>
</evidence>
<organism evidence="3 4">
    <name type="scientific">Clostridium collagenovorans DSM 3089</name>
    <dbReference type="NCBI Taxonomy" id="1121306"/>
    <lineage>
        <taxon>Bacteria</taxon>
        <taxon>Bacillati</taxon>
        <taxon>Bacillota</taxon>
        <taxon>Clostridia</taxon>
        <taxon>Eubacteriales</taxon>
        <taxon>Clostridiaceae</taxon>
        <taxon>Clostridium</taxon>
    </lineage>
</organism>
<dbReference type="EMBL" id="FQXP01000011">
    <property type="protein sequence ID" value="SHI06797.1"/>
    <property type="molecule type" value="Genomic_DNA"/>
</dbReference>
<feature type="transmembrane region" description="Helical" evidence="1">
    <location>
        <begin position="301"/>
        <end position="321"/>
    </location>
</feature>
<evidence type="ECO:0000259" key="2">
    <source>
        <dbReference type="Pfam" id="PF02517"/>
    </source>
</evidence>
<protein>
    <recommendedName>
        <fullName evidence="2">CAAX prenyl protease 2/Lysostaphin resistance protein A-like domain-containing protein</fullName>
    </recommendedName>
</protein>
<feature type="transmembrane region" description="Helical" evidence="1">
    <location>
        <begin position="243"/>
        <end position="264"/>
    </location>
</feature>
<feature type="domain" description="CAAX prenyl protease 2/Lysostaphin resistance protein A-like" evidence="2">
    <location>
        <begin position="184"/>
        <end position="282"/>
    </location>
</feature>
<dbReference type="AlphaFoldDB" id="A0A1M5Y430"/>
<dbReference type="InterPro" id="IPR042150">
    <property type="entry name" value="MmRce1-like"/>
</dbReference>
<name>A0A1M5Y430_9CLOT</name>
<dbReference type="STRING" id="1121306.SAMN02745196_02643"/>
<evidence type="ECO:0000313" key="4">
    <source>
        <dbReference type="Proteomes" id="UP000184526"/>
    </source>
</evidence>
<feature type="transmembrane region" description="Helical" evidence="1">
    <location>
        <begin position="77"/>
        <end position="99"/>
    </location>
</feature>
<dbReference type="GO" id="GO:0004175">
    <property type="term" value="F:endopeptidase activity"/>
    <property type="evidence" value="ECO:0007669"/>
    <property type="project" value="UniProtKB-ARBA"/>
</dbReference>
<dbReference type="PANTHER" id="PTHR35797">
    <property type="entry name" value="PROTEASE-RELATED"/>
    <property type="match status" value="1"/>
</dbReference>
<gene>
    <name evidence="3" type="ORF">SAMN02745196_02643</name>
</gene>
<dbReference type="InterPro" id="IPR003675">
    <property type="entry name" value="Rce1/LyrA-like_dom"/>
</dbReference>
<dbReference type="Proteomes" id="UP000184526">
    <property type="component" value="Unassembled WGS sequence"/>
</dbReference>
<reference evidence="3 4" key="1">
    <citation type="submission" date="2016-11" db="EMBL/GenBank/DDBJ databases">
        <authorList>
            <person name="Jaros S."/>
            <person name="Januszkiewicz K."/>
            <person name="Wedrychowicz H."/>
        </authorList>
    </citation>
    <scope>NUCLEOTIDE SEQUENCE [LARGE SCALE GENOMIC DNA]</scope>
    <source>
        <strain evidence="3 4">DSM 3089</strain>
    </source>
</reference>
<keyword evidence="1" id="KW-0812">Transmembrane</keyword>
<feature type="transmembrane region" description="Helical" evidence="1">
    <location>
        <begin position="271"/>
        <end position="289"/>
    </location>
</feature>
<feature type="transmembrane region" description="Helical" evidence="1">
    <location>
        <begin position="45"/>
        <end position="65"/>
    </location>
</feature>
<feature type="transmembrane region" description="Helical" evidence="1">
    <location>
        <begin position="143"/>
        <end position="163"/>
    </location>
</feature>